<dbReference type="KEGG" id="btab:109043754"/>
<feature type="transmembrane region" description="Helical" evidence="5">
    <location>
        <begin position="147"/>
        <end position="165"/>
    </location>
</feature>
<dbReference type="Proteomes" id="UP001152759">
    <property type="component" value="Chromosome 4"/>
</dbReference>
<organism evidence="7 8">
    <name type="scientific">Bemisia tabaci</name>
    <name type="common">Sweetpotato whitefly</name>
    <name type="synonym">Aleurodes tabaci</name>
    <dbReference type="NCBI Taxonomy" id="7038"/>
    <lineage>
        <taxon>Eukaryota</taxon>
        <taxon>Metazoa</taxon>
        <taxon>Ecdysozoa</taxon>
        <taxon>Arthropoda</taxon>
        <taxon>Hexapoda</taxon>
        <taxon>Insecta</taxon>
        <taxon>Pterygota</taxon>
        <taxon>Neoptera</taxon>
        <taxon>Paraneoptera</taxon>
        <taxon>Hemiptera</taxon>
        <taxon>Sternorrhyncha</taxon>
        <taxon>Aleyrodoidea</taxon>
        <taxon>Aleyrodidae</taxon>
        <taxon>Aleyrodinae</taxon>
        <taxon>Bemisia</taxon>
    </lineage>
</organism>
<feature type="transmembrane region" description="Helical" evidence="5">
    <location>
        <begin position="91"/>
        <end position="109"/>
    </location>
</feature>
<keyword evidence="8" id="KW-1185">Reference proteome</keyword>
<feature type="transmembrane region" description="Helical" evidence="5">
    <location>
        <begin position="389"/>
        <end position="411"/>
    </location>
</feature>
<sequence length="481" mass="53353">MEKDDEDEKLSWSCWFRTMFACSGAMMLFVFTGVTEAQSAVLLPQLKERDSTIHTTLEEETWIASLGILLSPVSGVIVGPTIDAIGRKKGLLFFFINMGLGFGIIACATKLWHLYVGRCICSFAVGMEVAAIVYLAETCTKKQRSMLLSMVAASFTTGCSITYVVGGYLPWNIASAIFALCCFLYFLVQLLAPESPAWLYKQGRIDASTRSLQKLGRSPEGIARELEMLRLSSKEQSEKFQLKVLLEPTVWKPFIILCTYHFLQCATGVFQILYYTLDFIDRLGTSYNPLRVSIIISIVRVIANSTLGIYATAYVGRKPATVTSGILMTISFLGAGAYEYIYRTTPVGHRPCEWVPIVLLIVNIVGGILGVCILPWLMSGEVFPLRVRGSMSGAVFVVGSAIMFVSVKIYAAAMEVLAMWGMLFVYAAASFLAVLLGAFFLPETQNKTLYEIERGFLPRDRRDSRVQATERSEIENAERTV</sequence>
<evidence type="ECO:0000256" key="3">
    <source>
        <dbReference type="ARBA" id="ARBA00022989"/>
    </source>
</evidence>
<keyword evidence="3 5" id="KW-1133">Transmembrane helix</keyword>
<feature type="transmembrane region" description="Helical" evidence="5">
    <location>
        <begin position="20"/>
        <end position="41"/>
    </location>
</feature>
<evidence type="ECO:0000256" key="1">
    <source>
        <dbReference type="ARBA" id="ARBA00004141"/>
    </source>
</evidence>
<dbReference type="InterPro" id="IPR050549">
    <property type="entry name" value="MFS_Trehalose_Transporter"/>
</dbReference>
<feature type="domain" description="Major facilitator superfamily (MFS) profile" evidence="6">
    <location>
        <begin position="17"/>
        <end position="445"/>
    </location>
</feature>
<feature type="transmembrane region" description="Helical" evidence="5">
    <location>
        <begin position="115"/>
        <end position="135"/>
    </location>
</feature>
<dbReference type="EMBL" id="OU963865">
    <property type="protein sequence ID" value="CAH0389226.1"/>
    <property type="molecule type" value="Genomic_DNA"/>
</dbReference>
<comment type="subcellular location">
    <subcellularLocation>
        <location evidence="1">Membrane</location>
        <topology evidence="1">Multi-pass membrane protein</topology>
    </subcellularLocation>
</comment>
<dbReference type="PANTHER" id="PTHR48021:SF1">
    <property type="entry name" value="GH07001P-RELATED"/>
    <property type="match status" value="1"/>
</dbReference>
<feature type="transmembrane region" description="Helical" evidence="5">
    <location>
        <begin position="354"/>
        <end position="377"/>
    </location>
</feature>
<dbReference type="GO" id="GO:0016020">
    <property type="term" value="C:membrane"/>
    <property type="evidence" value="ECO:0007669"/>
    <property type="project" value="UniProtKB-SubCell"/>
</dbReference>
<evidence type="ECO:0000256" key="5">
    <source>
        <dbReference type="SAM" id="Phobius"/>
    </source>
</evidence>
<protein>
    <recommendedName>
        <fullName evidence="6">Major facilitator superfamily (MFS) profile domain-containing protein</fullName>
    </recommendedName>
</protein>
<reference evidence="7" key="1">
    <citation type="submission" date="2021-12" db="EMBL/GenBank/DDBJ databases">
        <authorList>
            <person name="King R."/>
        </authorList>
    </citation>
    <scope>NUCLEOTIDE SEQUENCE</scope>
</reference>
<keyword evidence="4 5" id="KW-0472">Membrane</keyword>
<name>A0A9P0AD54_BEMTA</name>
<dbReference type="PROSITE" id="PS50850">
    <property type="entry name" value="MFS"/>
    <property type="match status" value="1"/>
</dbReference>
<proteinExistence type="predicted"/>
<dbReference type="Pfam" id="PF00083">
    <property type="entry name" value="Sugar_tr"/>
    <property type="match status" value="1"/>
</dbReference>
<feature type="transmembrane region" description="Helical" evidence="5">
    <location>
        <begin position="61"/>
        <end position="79"/>
    </location>
</feature>
<evidence type="ECO:0000256" key="4">
    <source>
        <dbReference type="ARBA" id="ARBA00023136"/>
    </source>
</evidence>
<feature type="transmembrane region" description="Helical" evidence="5">
    <location>
        <begin position="171"/>
        <end position="192"/>
    </location>
</feature>
<dbReference type="InterPro" id="IPR020846">
    <property type="entry name" value="MFS_dom"/>
</dbReference>
<feature type="transmembrane region" description="Helical" evidence="5">
    <location>
        <begin position="417"/>
        <end position="441"/>
    </location>
</feature>
<dbReference type="GO" id="GO:0022857">
    <property type="term" value="F:transmembrane transporter activity"/>
    <property type="evidence" value="ECO:0007669"/>
    <property type="project" value="InterPro"/>
</dbReference>
<feature type="transmembrane region" description="Helical" evidence="5">
    <location>
        <begin position="294"/>
        <end position="315"/>
    </location>
</feature>
<evidence type="ECO:0000256" key="2">
    <source>
        <dbReference type="ARBA" id="ARBA00022692"/>
    </source>
</evidence>
<dbReference type="Gene3D" id="1.20.1250.20">
    <property type="entry name" value="MFS general substrate transporter like domains"/>
    <property type="match status" value="1"/>
</dbReference>
<dbReference type="InterPro" id="IPR005828">
    <property type="entry name" value="MFS_sugar_transport-like"/>
</dbReference>
<evidence type="ECO:0000259" key="6">
    <source>
        <dbReference type="PROSITE" id="PS50850"/>
    </source>
</evidence>
<feature type="transmembrane region" description="Helical" evidence="5">
    <location>
        <begin position="254"/>
        <end position="274"/>
    </location>
</feature>
<gene>
    <name evidence="7" type="ORF">BEMITA_LOCUS8077</name>
</gene>
<evidence type="ECO:0000313" key="8">
    <source>
        <dbReference type="Proteomes" id="UP001152759"/>
    </source>
</evidence>
<dbReference type="AlphaFoldDB" id="A0A9P0AD54"/>
<dbReference type="SUPFAM" id="SSF103473">
    <property type="entry name" value="MFS general substrate transporter"/>
    <property type="match status" value="1"/>
</dbReference>
<dbReference type="PANTHER" id="PTHR48021">
    <property type="match status" value="1"/>
</dbReference>
<feature type="transmembrane region" description="Helical" evidence="5">
    <location>
        <begin position="322"/>
        <end position="342"/>
    </location>
</feature>
<keyword evidence="2 5" id="KW-0812">Transmembrane</keyword>
<evidence type="ECO:0000313" key="7">
    <source>
        <dbReference type="EMBL" id="CAH0389226.1"/>
    </source>
</evidence>
<dbReference type="InterPro" id="IPR036259">
    <property type="entry name" value="MFS_trans_sf"/>
</dbReference>
<accession>A0A9P0AD54</accession>